<sequence>MEYQLTVEDVYPEGGRKQLLMHIAHQKTNILTMVYDVLLHTARLESNGDRRLFMVYQQGKRHPKIIFKNEYGFDAGIIETTNTGGEFGSLSFFEVTYFYNLSYKEDGFLAVYKNTNEKPLISFTMEVSATTTLGNFASNRLPEDYFYCLLMGICWYLQLPVKAANYFTPDFNVPHTQTVYH</sequence>
<accession>A0A8J8FGU3</accession>
<comment type="caution">
    <text evidence="1">The sequence shown here is derived from an EMBL/GenBank/DDBJ whole genome shotgun (WGS) entry which is preliminary data.</text>
</comment>
<dbReference type="AlphaFoldDB" id="A0A8J8FGU3"/>
<dbReference type="EMBL" id="WHPF01000008">
    <property type="protein sequence ID" value="NNV56392.1"/>
    <property type="molecule type" value="Genomic_DNA"/>
</dbReference>
<proteinExistence type="predicted"/>
<protein>
    <submittedName>
        <fullName evidence="1">Uncharacterized protein</fullName>
    </submittedName>
</protein>
<dbReference type="RefSeq" id="WP_171608329.1">
    <property type="nucleotide sequence ID" value="NZ_WHPF01000008.1"/>
</dbReference>
<reference evidence="1" key="1">
    <citation type="submission" date="2019-10" db="EMBL/GenBank/DDBJ databases">
        <title>Draft genome sequence of Panacibacter sp. KCS-6.</title>
        <authorList>
            <person name="Yim K.J."/>
        </authorList>
    </citation>
    <scope>NUCLEOTIDE SEQUENCE</scope>
    <source>
        <strain evidence="1">KCS-6</strain>
    </source>
</reference>
<evidence type="ECO:0000313" key="1">
    <source>
        <dbReference type="EMBL" id="NNV56392.1"/>
    </source>
</evidence>
<name>A0A8J8FGU3_9BACT</name>
<evidence type="ECO:0000313" key="2">
    <source>
        <dbReference type="Proteomes" id="UP000598971"/>
    </source>
</evidence>
<gene>
    <name evidence="1" type="ORF">GD597_13055</name>
</gene>
<organism evidence="1 2">
    <name type="scientific">Limnovirga soli</name>
    <dbReference type="NCBI Taxonomy" id="2656915"/>
    <lineage>
        <taxon>Bacteria</taxon>
        <taxon>Pseudomonadati</taxon>
        <taxon>Bacteroidota</taxon>
        <taxon>Chitinophagia</taxon>
        <taxon>Chitinophagales</taxon>
        <taxon>Chitinophagaceae</taxon>
        <taxon>Limnovirga</taxon>
    </lineage>
</organism>
<keyword evidence="2" id="KW-1185">Reference proteome</keyword>
<dbReference type="Proteomes" id="UP000598971">
    <property type="component" value="Unassembled WGS sequence"/>
</dbReference>